<protein>
    <recommendedName>
        <fullName evidence="3">PilZ domain-containing protein</fullName>
    </recommendedName>
</protein>
<evidence type="ECO:0000313" key="2">
    <source>
        <dbReference type="Proteomes" id="UP000427906"/>
    </source>
</evidence>
<dbReference type="Gene3D" id="2.40.10.220">
    <property type="entry name" value="predicted glycosyltransferase like domains"/>
    <property type="match status" value="1"/>
</dbReference>
<accession>A0A5K7YF19</accession>
<dbReference type="RefSeq" id="WP_155315458.1">
    <property type="nucleotide sequence ID" value="NZ_AP021874.1"/>
</dbReference>
<dbReference type="Proteomes" id="UP000427906">
    <property type="component" value="Chromosome"/>
</dbReference>
<name>A0A5K7YF19_9BACT</name>
<reference evidence="1 2" key="1">
    <citation type="submission" date="2019-11" db="EMBL/GenBank/DDBJ databases">
        <title>Comparative genomics of hydrocarbon-degrading Desulfosarcina strains.</title>
        <authorList>
            <person name="Watanabe M."/>
            <person name="Kojima H."/>
            <person name="Fukui M."/>
        </authorList>
    </citation>
    <scope>NUCLEOTIDE SEQUENCE [LARGE SCALE GENOMIC DNA]</scope>
    <source>
        <strain evidence="1 2">PL12</strain>
    </source>
</reference>
<proteinExistence type="predicted"/>
<dbReference type="EMBL" id="AP021874">
    <property type="protein sequence ID" value="BBO67173.1"/>
    <property type="molecule type" value="Genomic_DNA"/>
</dbReference>
<dbReference type="KEGG" id="dalk:DSCA_11030"/>
<evidence type="ECO:0008006" key="3">
    <source>
        <dbReference type="Google" id="ProtNLM"/>
    </source>
</evidence>
<keyword evidence="2" id="KW-1185">Reference proteome</keyword>
<evidence type="ECO:0000313" key="1">
    <source>
        <dbReference type="EMBL" id="BBO67173.1"/>
    </source>
</evidence>
<organism evidence="1 2">
    <name type="scientific">Desulfosarcina alkanivorans</name>
    <dbReference type="NCBI Taxonomy" id="571177"/>
    <lineage>
        <taxon>Bacteria</taxon>
        <taxon>Pseudomonadati</taxon>
        <taxon>Thermodesulfobacteriota</taxon>
        <taxon>Desulfobacteria</taxon>
        <taxon>Desulfobacterales</taxon>
        <taxon>Desulfosarcinaceae</taxon>
        <taxon>Desulfosarcina</taxon>
    </lineage>
</organism>
<gene>
    <name evidence="1" type="ORF">DSCA_11030</name>
</gene>
<sequence length="157" mass="17711">MAERRKHKRYPMPRGTFVILRSKLNPLRNHEQMSIGEIAMVLYKSESEAMGQVTELSIGGIGFDCDYNGIANTENVELDLLMAEKGIYLHNLPYATIPVKSPGKGRKKPLKYRTNAVRFKKLDPLQKRQLREMLSHHVAPPMDRAGVAEGQPGKVKA</sequence>
<dbReference type="OrthoDB" id="5421370at2"/>
<dbReference type="AlphaFoldDB" id="A0A5K7YF19"/>